<reference evidence="2" key="1">
    <citation type="submission" date="2017-10" db="EMBL/GenBank/DDBJ databases">
        <title>Chryseobacterium sp. B5 is a hydrocarbonoclastic and plant growth promoting bacterium.</title>
        <authorList>
            <person name="Thijs S."/>
            <person name="Gkorezis P."/>
            <person name="Van Hamme J."/>
        </authorList>
    </citation>
    <scope>NUCLEOTIDE SEQUENCE</scope>
    <source>
        <strain evidence="2">B5</strain>
    </source>
</reference>
<dbReference type="Gene3D" id="3.30.70.100">
    <property type="match status" value="1"/>
</dbReference>
<evidence type="ECO:0000259" key="1">
    <source>
        <dbReference type="PROSITE" id="PS51725"/>
    </source>
</evidence>
<dbReference type="InterPro" id="IPR011008">
    <property type="entry name" value="Dimeric_a/b-barrel"/>
</dbReference>
<protein>
    <submittedName>
        <fullName evidence="2">Antibiotic biosynthesis monooxygenase</fullName>
    </submittedName>
</protein>
<evidence type="ECO:0000313" key="2">
    <source>
        <dbReference type="EMBL" id="PII36553.1"/>
    </source>
</evidence>
<dbReference type="EMBL" id="PEKC01000015">
    <property type="protein sequence ID" value="PII36553.1"/>
    <property type="molecule type" value="Genomic_DNA"/>
</dbReference>
<organism evidence="2">
    <name type="scientific">Chryseobacterium sp. B5</name>
    <dbReference type="NCBI Taxonomy" id="2050562"/>
    <lineage>
        <taxon>Bacteria</taxon>
        <taxon>Pseudomonadati</taxon>
        <taxon>Bacteroidota</taxon>
        <taxon>Flavobacteriia</taxon>
        <taxon>Flavobacteriales</taxon>
        <taxon>Weeksellaceae</taxon>
        <taxon>Chryseobacterium group</taxon>
        <taxon>Chryseobacterium</taxon>
    </lineage>
</organism>
<name>A0A2G7TBX0_9FLAO</name>
<accession>A0A2G7TBX0</accession>
<dbReference type="InterPro" id="IPR007138">
    <property type="entry name" value="ABM_dom"/>
</dbReference>
<keyword evidence="2" id="KW-0503">Monooxygenase</keyword>
<dbReference type="Pfam" id="PF03992">
    <property type="entry name" value="ABM"/>
    <property type="match status" value="1"/>
</dbReference>
<dbReference type="PROSITE" id="PS51725">
    <property type="entry name" value="ABM"/>
    <property type="match status" value="1"/>
</dbReference>
<proteinExistence type="predicted"/>
<dbReference type="GO" id="GO:0004497">
    <property type="term" value="F:monooxygenase activity"/>
    <property type="evidence" value="ECO:0007669"/>
    <property type="project" value="UniProtKB-KW"/>
</dbReference>
<dbReference type="SUPFAM" id="SSF54909">
    <property type="entry name" value="Dimeric alpha+beta barrel"/>
    <property type="match status" value="1"/>
</dbReference>
<comment type="caution">
    <text evidence="2">The sequence shown here is derived from an EMBL/GenBank/DDBJ whole genome shotgun (WGS) entry which is preliminary data.</text>
</comment>
<gene>
    <name evidence="2" type="ORF">CTI11_06260</name>
</gene>
<sequence length="119" mass="13190">MPPAASRADIEPPLQEISVIVEIAELRVDPARHEEFGQALTQAVADVLSKAGGYRGHSILACMETPGRYVLQVNWETLEDHTVGFRESPAFAQWRAIIGPYFAQAPHVEHFVVRDARAN</sequence>
<dbReference type="AlphaFoldDB" id="A0A2G7TBX0"/>
<feature type="domain" description="ABM" evidence="1">
    <location>
        <begin position="20"/>
        <end position="111"/>
    </location>
</feature>
<keyword evidence="2" id="KW-0560">Oxidoreductase</keyword>